<dbReference type="KEGG" id="xfa:XF_0861"/>
<dbReference type="Proteomes" id="UP000000812">
    <property type="component" value="Chromosome"/>
</dbReference>
<evidence type="ECO:0000313" key="2">
    <source>
        <dbReference type="Proteomes" id="UP000000812"/>
    </source>
</evidence>
<organism evidence="1 2">
    <name type="scientific">Xylella fastidiosa (strain 9a5c)</name>
    <dbReference type="NCBI Taxonomy" id="160492"/>
    <lineage>
        <taxon>Bacteria</taxon>
        <taxon>Pseudomonadati</taxon>
        <taxon>Pseudomonadota</taxon>
        <taxon>Gammaproteobacteria</taxon>
        <taxon>Lysobacterales</taxon>
        <taxon>Lysobacteraceae</taxon>
        <taxon>Xylella</taxon>
    </lineage>
</organism>
<dbReference type="PIR" id="G82754">
    <property type="entry name" value="G82754"/>
</dbReference>
<dbReference type="HOGENOM" id="CLU_2468326_0_0_6"/>
<dbReference type="EMBL" id="AE003849">
    <property type="protein sequence ID" value="AAF83671.1"/>
    <property type="molecule type" value="Genomic_DNA"/>
</dbReference>
<evidence type="ECO:0000313" key="1">
    <source>
        <dbReference type="EMBL" id="AAF83671.1"/>
    </source>
</evidence>
<dbReference type="AlphaFoldDB" id="Q9PF17"/>
<proteinExistence type="predicted"/>
<gene>
    <name evidence="1" type="ordered locus">XF_0861</name>
</gene>
<name>Q9PF17_XYLFA</name>
<sequence length="88" mass="9882">MNPSLLITWCPECGVAWRELYRCSSSVTLKSSRCCVNTVGMGFLAIGVAVDQLLCRVLMRDALLHFVMVKGRWCYRSLGLFLRCLCGC</sequence>
<protein>
    <submittedName>
        <fullName evidence="1">Uncharacterized protein</fullName>
    </submittedName>
</protein>
<reference evidence="1 2" key="1">
    <citation type="journal article" date="2000" name="Nature">
        <title>The genome sequence of the plant pathogen Xylella fastidiosa.</title>
        <authorList>
            <person name="Simpson A.J."/>
            <person name="Reinach F.C."/>
            <person name="Arruda P."/>
            <person name="Abreu F.A."/>
            <person name="Acencio M."/>
            <person name="Alvarenga R."/>
            <person name="Alves L.M."/>
            <person name="Araya J.E."/>
            <person name="Baia G.S."/>
            <person name="Baptista C.S."/>
            <person name="Barros M.H."/>
            <person name="Bonaccorsi E.D."/>
            <person name="Bordin S."/>
            <person name="Bove J.M."/>
            <person name="Briones M.R."/>
            <person name="Bueno M.R."/>
            <person name="Camargo A.A."/>
            <person name="Camargo L.E."/>
            <person name="Carraro D.M."/>
            <person name="Carrer H."/>
            <person name="Colauto N.B."/>
            <person name="Colombo C."/>
            <person name="Costa F.F."/>
            <person name="Costa M.C."/>
            <person name="Costa-Neto C.M."/>
            <person name="Coutinho L.L."/>
            <person name="Cristofani M."/>
            <person name="Dias-Neto E."/>
            <person name="Docena C."/>
            <person name="El-Dorry H."/>
            <person name="Facincani A.P."/>
            <person name="Ferreira A.J."/>
            <person name="Ferreira V.C."/>
            <person name="Ferro J.A."/>
            <person name="Fraga J.S."/>
            <person name="Franca S.C."/>
            <person name="Franco M.C."/>
            <person name="Frohme M."/>
            <person name="Furlan L.R."/>
            <person name="Garnier M."/>
            <person name="Goldman G.H."/>
            <person name="Goldman M.H."/>
            <person name="Gomes S.L."/>
            <person name="Gruber A."/>
            <person name="Ho P.L."/>
            <person name="Hoheisel J.D."/>
            <person name="Junqueira M.L."/>
            <person name="Kemper E.L."/>
            <person name="Kitajima J.P."/>
            <person name="Krieger J.E."/>
            <person name="Kuramae E.E."/>
            <person name="Laigret F."/>
            <person name="Lambais M.R."/>
            <person name="Leite L.C."/>
            <person name="Lemos E.G."/>
            <person name="Lemos M.V."/>
            <person name="Lopes S.A."/>
            <person name="Lopes C.R."/>
            <person name="Machado J.A."/>
            <person name="Machado M.A."/>
            <person name="Madeira A.M."/>
            <person name="Madeira H.M."/>
            <person name="Marino C.L."/>
            <person name="Marques M.V."/>
            <person name="Martins E.A."/>
            <person name="Martins E.M."/>
            <person name="Matsukuma A.Y."/>
            <person name="Menck C.F."/>
            <person name="Miracca E.C."/>
            <person name="Miyaki C.Y."/>
            <person name="Monteriro-Vitorello C.B."/>
            <person name="Moon D.H."/>
            <person name="Nagai M.A."/>
            <person name="Nascimento A.L."/>
            <person name="Netto L.E."/>
            <person name="Nhani A.Jr."/>
            <person name="Nobrega F.G."/>
            <person name="Nunes L.R."/>
            <person name="Oliveira M.A."/>
            <person name="de Oliveira M.C."/>
            <person name="de Oliveira R.C."/>
            <person name="Palmieri D.A."/>
            <person name="Paris A."/>
            <person name="Peixoto B.R."/>
            <person name="Pereira G.A."/>
            <person name="Pereira H.A.Jr."/>
            <person name="Pesquero J.B."/>
            <person name="Quaggio R.B."/>
            <person name="Roberto P.G."/>
            <person name="Rodrigues V."/>
            <person name="de M Rosa A.J."/>
            <person name="de Rosa V.E.Jr."/>
            <person name="de Sa R.G."/>
            <person name="Santelli R.V."/>
            <person name="Sawasaki H.E."/>
            <person name="da Silva A.C."/>
            <person name="da Silva A.M."/>
            <person name="da Silva F.R."/>
            <person name="da Silva W.A.Jr."/>
            <person name="da Silveira J.F."/>
            <person name="Silvestri M.L."/>
            <person name="Siqueira W.J."/>
            <person name="de Souza A.A."/>
            <person name="de Souza A.P."/>
            <person name="Terenzi M.F."/>
            <person name="Truffi D."/>
            <person name="Tsai S.M."/>
            <person name="Tsuhako M.H."/>
            <person name="Vallada H."/>
            <person name="Van Sluys M.A."/>
            <person name="Verjovski-Almeida S."/>
            <person name="Vettore A.L."/>
            <person name="Zago M.A."/>
            <person name="Zatz M."/>
            <person name="Meidanis J."/>
            <person name="Setubal J.C."/>
        </authorList>
    </citation>
    <scope>NUCLEOTIDE SEQUENCE [LARGE SCALE GENOMIC DNA]</scope>
    <source>
        <strain evidence="1 2">9a5c</strain>
    </source>
</reference>
<accession>Q9PF17</accession>